<dbReference type="Gene3D" id="1.10.10.60">
    <property type="entry name" value="Homeodomain-like"/>
    <property type="match status" value="1"/>
</dbReference>
<evidence type="ECO:0000259" key="1">
    <source>
        <dbReference type="Pfam" id="PF05225"/>
    </source>
</evidence>
<evidence type="ECO:0000313" key="2">
    <source>
        <dbReference type="EMBL" id="KAF7167176.1"/>
    </source>
</evidence>
<evidence type="ECO:0000313" key="3">
    <source>
        <dbReference type="EMBL" id="KAF7183028.1"/>
    </source>
</evidence>
<dbReference type="EMBL" id="JACBAE010001291">
    <property type="protein sequence ID" value="KAF7167176.1"/>
    <property type="molecule type" value="Genomic_DNA"/>
</dbReference>
<dbReference type="SUPFAM" id="SSF46689">
    <property type="entry name" value="Homeodomain-like"/>
    <property type="match status" value="1"/>
</dbReference>
<organism evidence="3 4">
    <name type="scientific">Aspergillus felis</name>
    <dbReference type="NCBI Taxonomy" id="1287682"/>
    <lineage>
        <taxon>Eukaryota</taxon>
        <taxon>Fungi</taxon>
        <taxon>Dikarya</taxon>
        <taxon>Ascomycota</taxon>
        <taxon>Pezizomycotina</taxon>
        <taxon>Eurotiomycetes</taxon>
        <taxon>Eurotiomycetidae</taxon>
        <taxon>Eurotiales</taxon>
        <taxon>Aspergillaceae</taxon>
        <taxon>Aspergillus</taxon>
        <taxon>Aspergillus subgen. Fumigati</taxon>
    </lineage>
</organism>
<protein>
    <recommendedName>
        <fullName evidence="1">HTH psq-type domain-containing protein</fullName>
    </recommendedName>
</protein>
<dbReference type="InterPro" id="IPR009057">
    <property type="entry name" value="Homeodomain-like_sf"/>
</dbReference>
<dbReference type="Proteomes" id="UP000641853">
    <property type="component" value="Unassembled WGS sequence"/>
</dbReference>
<proteinExistence type="predicted"/>
<comment type="caution">
    <text evidence="3">The sequence shown here is derived from an EMBL/GenBank/DDBJ whole genome shotgun (WGS) entry which is preliminary data.</text>
</comment>
<dbReference type="InterPro" id="IPR007889">
    <property type="entry name" value="HTH_Psq"/>
</dbReference>
<feature type="domain" description="HTH psq-type" evidence="1">
    <location>
        <begin position="17"/>
        <end position="56"/>
    </location>
</feature>
<sequence>MPPKARTNSKNSVEEEGRILLAVSALKKKEILNIREAARVYNVPYTTLQRRLTGHAFRAELRANGHKMTQNEEESLIRWILSMDQRGAAPRPLHVREMIYLIYSRAGMADLPICLCLGDRQEKVLDHSGEFKPQRADPVGIPAGDPIIQLIQ</sequence>
<dbReference type="OrthoDB" id="4502298at2759"/>
<dbReference type="Proteomes" id="UP000654922">
    <property type="component" value="Unassembled WGS sequence"/>
</dbReference>
<dbReference type="GO" id="GO:0003677">
    <property type="term" value="F:DNA binding"/>
    <property type="evidence" value="ECO:0007669"/>
    <property type="project" value="InterPro"/>
</dbReference>
<reference evidence="3" key="1">
    <citation type="submission" date="2020-06" db="EMBL/GenBank/DDBJ databases">
        <title>Draft genome sequences of strains closely related to Aspergillus parafelis and Aspergillus hiratsukae.</title>
        <authorList>
            <person name="Dos Santos R.A.C."/>
            <person name="Rivero-Menendez O."/>
            <person name="Steenwyk J.L."/>
            <person name="Mead M.E."/>
            <person name="Goldman G.H."/>
            <person name="Alastruey-Izquierdo A."/>
            <person name="Rokas A."/>
        </authorList>
    </citation>
    <scope>NUCLEOTIDE SEQUENCE</scope>
    <source>
        <strain evidence="2">CNM-CM5623</strain>
        <strain evidence="3">CNM-CM7691</strain>
    </source>
</reference>
<dbReference type="Pfam" id="PF05225">
    <property type="entry name" value="HTH_psq"/>
    <property type="match status" value="1"/>
</dbReference>
<accession>A0A8H6V8M3</accession>
<keyword evidence="4" id="KW-1185">Reference proteome</keyword>
<name>A0A8H6V8M3_9EURO</name>
<gene>
    <name evidence="2" type="ORF">CNMCM5623_000583</name>
    <name evidence="3" type="ORF">CNMCM7691_002863</name>
</gene>
<evidence type="ECO:0000313" key="4">
    <source>
        <dbReference type="Proteomes" id="UP000641853"/>
    </source>
</evidence>
<dbReference type="AlphaFoldDB" id="A0A8H6V8M3"/>
<dbReference type="EMBL" id="JACBAG010001748">
    <property type="protein sequence ID" value="KAF7183028.1"/>
    <property type="molecule type" value="Genomic_DNA"/>
</dbReference>